<keyword evidence="2 5" id="KW-0808">Transferase</keyword>
<feature type="domain" description="Phospholipid/glycerol acyltransferase" evidence="4">
    <location>
        <begin position="35"/>
        <end position="156"/>
    </location>
</feature>
<evidence type="ECO:0000313" key="6">
    <source>
        <dbReference type="Proteomes" id="UP000248808"/>
    </source>
</evidence>
<dbReference type="SUPFAM" id="SSF69593">
    <property type="entry name" value="Glycerol-3-phosphate (1)-acyltransferase"/>
    <property type="match status" value="1"/>
</dbReference>
<sequence length="210" mass="23957">MIARLIDFLLCRFASFITGVRPQTAITEQSSEGHRVYFANHNSHGDFILLWISLPYEVRKQTRPVAGKDYWTKGAIRRFLAYKVFNMLLIERNSQDPQTAIRQMTEALENNSLILFPEGTRKTDDDLPLQPFKSGLYYLAKENLDCEFVPVWISNMNNVLPKGFILPIPLLCDLYVGKPLKIGIDETKGEFLTRAQSALLSLNISEKGKS</sequence>
<protein>
    <submittedName>
        <fullName evidence="5">2-acyl-glycerophospho-ethanolamine acyltransferase</fullName>
    </submittedName>
</protein>
<accession>A0A2X4R5W6</accession>
<dbReference type="Pfam" id="PF01553">
    <property type="entry name" value="Acyltransferase"/>
    <property type="match status" value="1"/>
</dbReference>
<name>A0A2X4R5W6_HAEHA</name>
<gene>
    <name evidence="5" type="ORF">NCTC10839_01067</name>
</gene>
<evidence type="ECO:0000256" key="2">
    <source>
        <dbReference type="ARBA" id="ARBA00022679"/>
    </source>
</evidence>
<organism evidence="5 6">
    <name type="scientific">Haemophilus haemolyticus</name>
    <dbReference type="NCBI Taxonomy" id="726"/>
    <lineage>
        <taxon>Bacteria</taxon>
        <taxon>Pseudomonadati</taxon>
        <taxon>Pseudomonadota</taxon>
        <taxon>Gammaproteobacteria</taxon>
        <taxon>Pasteurellales</taxon>
        <taxon>Pasteurellaceae</taxon>
        <taxon>Haemophilus</taxon>
    </lineage>
</organism>
<evidence type="ECO:0000256" key="1">
    <source>
        <dbReference type="ARBA" id="ARBA00005189"/>
    </source>
</evidence>
<evidence type="ECO:0000256" key="3">
    <source>
        <dbReference type="ARBA" id="ARBA00023315"/>
    </source>
</evidence>
<keyword evidence="3 5" id="KW-0012">Acyltransferase</keyword>
<dbReference type="GO" id="GO:0006654">
    <property type="term" value="P:phosphatidic acid biosynthetic process"/>
    <property type="evidence" value="ECO:0007669"/>
    <property type="project" value="TreeGrafter"/>
</dbReference>
<evidence type="ECO:0000313" key="5">
    <source>
        <dbReference type="EMBL" id="SQH97171.1"/>
    </source>
</evidence>
<reference evidence="5 6" key="1">
    <citation type="submission" date="2018-06" db="EMBL/GenBank/DDBJ databases">
        <authorList>
            <consortium name="Pathogen Informatics"/>
            <person name="Doyle S."/>
        </authorList>
    </citation>
    <scope>NUCLEOTIDE SEQUENCE [LARGE SCALE GENOMIC DNA]</scope>
    <source>
        <strain evidence="5 6">NCTC10839</strain>
    </source>
</reference>
<dbReference type="KEGG" id="hhz:NCTC10839_01067"/>
<dbReference type="Proteomes" id="UP000248808">
    <property type="component" value="Chromosome 1"/>
</dbReference>
<dbReference type="CDD" id="cd07989">
    <property type="entry name" value="LPLAT_AGPAT-like"/>
    <property type="match status" value="1"/>
</dbReference>
<dbReference type="PANTHER" id="PTHR10434">
    <property type="entry name" value="1-ACYL-SN-GLYCEROL-3-PHOSPHATE ACYLTRANSFERASE"/>
    <property type="match status" value="1"/>
</dbReference>
<dbReference type="InterPro" id="IPR002123">
    <property type="entry name" value="Plipid/glycerol_acylTrfase"/>
</dbReference>
<dbReference type="GO" id="GO:0003841">
    <property type="term" value="F:1-acylglycerol-3-phosphate O-acyltransferase activity"/>
    <property type="evidence" value="ECO:0007669"/>
    <property type="project" value="TreeGrafter"/>
</dbReference>
<comment type="pathway">
    <text evidence="1">Lipid metabolism.</text>
</comment>
<dbReference type="PANTHER" id="PTHR10434:SF11">
    <property type="entry name" value="1-ACYL-SN-GLYCEROL-3-PHOSPHATE ACYLTRANSFERASE"/>
    <property type="match status" value="1"/>
</dbReference>
<dbReference type="EMBL" id="LS483458">
    <property type="protein sequence ID" value="SQH97171.1"/>
    <property type="molecule type" value="Genomic_DNA"/>
</dbReference>
<dbReference type="GeneID" id="56957655"/>
<proteinExistence type="predicted"/>
<dbReference type="RefSeq" id="WP_111696553.1">
    <property type="nucleotide sequence ID" value="NZ_LS483458.1"/>
</dbReference>
<dbReference type="AlphaFoldDB" id="A0A2X4R5W6"/>
<dbReference type="SMART" id="SM00563">
    <property type="entry name" value="PlsC"/>
    <property type="match status" value="1"/>
</dbReference>
<evidence type="ECO:0000259" key="4">
    <source>
        <dbReference type="SMART" id="SM00563"/>
    </source>
</evidence>